<dbReference type="EMBL" id="BK016041">
    <property type="protein sequence ID" value="DAF90979.1"/>
    <property type="molecule type" value="Genomic_DNA"/>
</dbReference>
<evidence type="ECO:0000313" key="1">
    <source>
        <dbReference type="EMBL" id="DAF90979.1"/>
    </source>
</evidence>
<protein>
    <submittedName>
        <fullName evidence="1">Uncharacterized protein</fullName>
    </submittedName>
</protein>
<sequence length="123" mass="13492">MVISGDLLKINGRSVAGIKSYKITRAKLYSDAGRNLNGGLSATFIGVFPKLELEIGGVLTKERIAELCGLLDQGFFNVEYYDPKSGATKSGAYYASDYSVELLERQRGLYKPFTVNLIPMEKA</sequence>
<name>A0A8S5U945_9CAUD</name>
<dbReference type="InterPro" id="IPR046557">
    <property type="entry name" value="DUF6711"/>
</dbReference>
<reference evidence="1" key="1">
    <citation type="journal article" date="2021" name="Proc. Natl. Acad. Sci. U.S.A.">
        <title>A Catalog of Tens of Thousands of Viruses from Human Metagenomes Reveals Hidden Associations with Chronic Diseases.</title>
        <authorList>
            <person name="Tisza M.J."/>
            <person name="Buck C.B."/>
        </authorList>
    </citation>
    <scope>NUCLEOTIDE SEQUENCE</scope>
    <source>
        <strain evidence="1">Cti3G1</strain>
    </source>
</reference>
<accession>A0A8S5U945</accession>
<organism evidence="1">
    <name type="scientific">Herelleviridae sp. cti3G1</name>
    <dbReference type="NCBI Taxonomy" id="2825831"/>
    <lineage>
        <taxon>Viruses</taxon>
        <taxon>Duplodnaviria</taxon>
        <taxon>Heunggongvirae</taxon>
        <taxon>Uroviricota</taxon>
        <taxon>Caudoviricetes</taxon>
        <taxon>Herelleviridae</taxon>
    </lineage>
</organism>
<proteinExistence type="predicted"/>
<dbReference type="Pfam" id="PF20458">
    <property type="entry name" value="DUF6711"/>
    <property type="match status" value="1"/>
</dbReference>